<evidence type="ECO:0000313" key="1">
    <source>
        <dbReference type="EMBL" id="MCK8780811.1"/>
    </source>
</evidence>
<proteinExistence type="predicted"/>
<dbReference type="EMBL" id="JALPRY010000014">
    <property type="protein sequence ID" value="MCK8780811.1"/>
    <property type="molecule type" value="Genomic_DNA"/>
</dbReference>
<gene>
    <name evidence="1" type="ORF">M0654_12530</name>
</gene>
<reference evidence="1 2" key="1">
    <citation type="submission" date="2022-04" db="EMBL/GenBank/DDBJ databases">
        <title>Rhizobium coralii sp. nov., isolated from coral Turbinaria peltata.</title>
        <authorList>
            <person name="Sun H."/>
        </authorList>
    </citation>
    <scope>NUCLEOTIDE SEQUENCE [LARGE SCALE GENOMIC DNA]</scope>
    <source>
        <strain evidence="1 2">NTR19</strain>
    </source>
</reference>
<evidence type="ECO:0008006" key="3">
    <source>
        <dbReference type="Google" id="ProtNLM"/>
    </source>
</evidence>
<protein>
    <recommendedName>
        <fullName evidence="3">Transcriptional regulator</fullName>
    </recommendedName>
</protein>
<name>A0ABT0ISG9_9HYPH</name>
<keyword evidence="2" id="KW-1185">Reference proteome</keyword>
<sequence>MAMDAQQLEDALYEVQNFGWMLAVNNVLVTRALASTALDRTRLQTFAAGHEDIRKAVAEIKASISRDAEALQSLVDALFGRDPVDRSLGEDS</sequence>
<comment type="caution">
    <text evidence="1">The sequence shown here is derived from an EMBL/GenBank/DDBJ whole genome shotgun (WGS) entry which is preliminary data.</text>
</comment>
<dbReference type="RefSeq" id="WP_248683393.1">
    <property type="nucleotide sequence ID" value="NZ_JALPRY010000014.1"/>
</dbReference>
<accession>A0ABT0ISG9</accession>
<evidence type="ECO:0000313" key="2">
    <source>
        <dbReference type="Proteomes" id="UP001202827"/>
    </source>
</evidence>
<organism evidence="1 2">
    <name type="scientific">Neorhizobium turbinariae</name>
    <dbReference type="NCBI Taxonomy" id="2937795"/>
    <lineage>
        <taxon>Bacteria</taxon>
        <taxon>Pseudomonadati</taxon>
        <taxon>Pseudomonadota</taxon>
        <taxon>Alphaproteobacteria</taxon>
        <taxon>Hyphomicrobiales</taxon>
        <taxon>Rhizobiaceae</taxon>
        <taxon>Rhizobium/Agrobacterium group</taxon>
        <taxon>Neorhizobium</taxon>
    </lineage>
</organism>
<dbReference type="Proteomes" id="UP001202827">
    <property type="component" value="Unassembled WGS sequence"/>
</dbReference>